<evidence type="ECO:0000313" key="3">
    <source>
        <dbReference type="Proteomes" id="UP001223646"/>
    </source>
</evidence>
<reference evidence="2" key="1">
    <citation type="submission" date="2023-05" db="EMBL/GenBank/DDBJ databases">
        <authorList>
            <person name="Du J."/>
        </authorList>
    </citation>
    <scope>NUCLEOTIDE SEQUENCE</scope>
    <source>
        <strain evidence="2">UMB1064</strain>
    </source>
</reference>
<dbReference type="RefSeq" id="WP_070644251.1">
    <property type="nucleotide sequence ID" value="NZ_JASOFM010000007.1"/>
</dbReference>
<protein>
    <submittedName>
        <fullName evidence="2">TrbC/VirB2 family protein</fullName>
    </submittedName>
</protein>
<sequence>MTMIDHVGALYDASTVLLAQMPGQNLSPQAPGDFGAKFDRGLNFAQYIGIGVAIIGVIVAGASMALSRREGTSEEATGMALRIGIGATLIGGASSLIAAFL</sequence>
<dbReference type="InterPro" id="IPR007039">
    <property type="entry name" value="TrbC/VirB2"/>
</dbReference>
<dbReference type="Proteomes" id="UP001223646">
    <property type="component" value="Unassembled WGS sequence"/>
</dbReference>
<organism evidence="2 3">
    <name type="scientific">Corynebacterium amycolatum</name>
    <dbReference type="NCBI Taxonomy" id="43765"/>
    <lineage>
        <taxon>Bacteria</taxon>
        <taxon>Bacillati</taxon>
        <taxon>Actinomycetota</taxon>
        <taxon>Actinomycetes</taxon>
        <taxon>Mycobacteriales</taxon>
        <taxon>Corynebacteriaceae</taxon>
        <taxon>Corynebacterium</taxon>
    </lineage>
</organism>
<evidence type="ECO:0000256" key="1">
    <source>
        <dbReference type="SAM" id="Phobius"/>
    </source>
</evidence>
<evidence type="ECO:0000313" key="2">
    <source>
        <dbReference type="EMBL" id="MEO3715994.1"/>
    </source>
</evidence>
<keyword evidence="1" id="KW-1133">Transmembrane helix</keyword>
<keyword evidence="1" id="KW-0812">Transmembrane</keyword>
<accession>A0AAW9SS85</accession>
<gene>
    <name evidence="2" type="ORF">QP460_000080</name>
</gene>
<dbReference type="EMBL" id="JASOOY020000001">
    <property type="protein sequence ID" value="MEO3715994.1"/>
    <property type="molecule type" value="Genomic_DNA"/>
</dbReference>
<feature type="transmembrane region" description="Helical" evidence="1">
    <location>
        <begin position="79"/>
        <end position="100"/>
    </location>
</feature>
<dbReference type="Pfam" id="PF04956">
    <property type="entry name" value="TrbC"/>
    <property type="match status" value="1"/>
</dbReference>
<keyword evidence="1" id="KW-0472">Membrane</keyword>
<proteinExistence type="predicted"/>
<comment type="caution">
    <text evidence="2">The sequence shown here is derived from an EMBL/GenBank/DDBJ whole genome shotgun (WGS) entry which is preliminary data.</text>
</comment>
<feature type="transmembrane region" description="Helical" evidence="1">
    <location>
        <begin position="44"/>
        <end position="67"/>
    </location>
</feature>
<reference evidence="2" key="2">
    <citation type="submission" date="2024-05" db="EMBL/GenBank/DDBJ databases">
        <authorList>
            <person name="Wolfe A."/>
        </authorList>
    </citation>
    <scope>NUCLEOTIDE SEQUENCE</scope>
    <source>
        <strain evidence="2">UMB1064</strain>
    </source>
</reference>
<name>A0AAW9SS85_CORAY</name>
<dbReference type="AlphaFoldDB" id="A0AAW9SS85"/>